<dbReference type="Proteomes" id="UP001140087">
    <property type="component" value="Unassembled WGS sequence"/>
</dbReference>
<protein>
    <submittedName>
        <fullName evidence="1">Uncharacterized protein</fullName>
    </submittedName>
</protein>
<dbReference type="EMBL" id="JANBUN010000351">
    <property type="protein sequence ID" value="KAJ2804481.1"/>
    <property type="molecule type" value="Genomic_DNA"/>
</dbReference>
<organism evidence="1 2">
    <name type="scientific">Coemansia helicoidea</name>
    <dbReference type="NCBI Taxonomy" id="1286919"/>
    <lineage>
        <taxon>Eukaryota</taxon>
        <taxon>Fungi</taxon>
        <taxon>Fungi incertae sedis</taxon>
        <taxon>Zoopagomycota</taxon>
        <taxon>Kickxellomycotina</taxon>
        <taxon>Kickxellomycetes</taxon>
        <taxon>Kickxellales</taxon>
        <taxon>Kickxellaceae</taxon>
        <taxon>Coemansia</taxon>
    </lineage>
</organism>
<accession>A0ACC1LA52</accession>
<reference evidence="1" key="1">
    <citation type="submission" date="2022-07" db="EMBL/GenBank/DDBJ databases">
        <title>Phylogenomic reconstructions and comparative analyses of Kickxellomycotina fungi.</title>
        <authorList>
            <person name="Reynolds N.K."/>
            <person name="Stajich J.E."/>
            <person name="Barry K."/>
            <person name="Grigoriev I.V."/>
            <person name="Crous P."/>
            <person name="Smith M.E."/>
        </authorList>
    </citation>
    <scope>NUCLEOTIDE SEQUENCE</scope>
    <source>
        <strain evidence="1">BCRC 34780</strain>
    </source>
</reference>
<evidence type="ECO:0000313" key="2">
    <source>
        <dbReference type="Proteomes" id="UP001140087"/>
    </source>
</evidence>
<sequence>MDCLELGLLDIGECLADSPRFRGKVRQFEEYAQALEGAVQGLAKTTKQVQAASADYGSKYAEVVRRVAQISQQSPMADGVVEQHLAEYAGVVAEIERNRAMQSDQLQQILVRPMEALVEAGGLVASVKAARRRTESLQSDYEAQLGRLMGRKATEPTLEQQALGVDAAKGLYTSQMQHLSLDYNRLASVKKVEILESFLSLMYAQYAFYHQAFSSLRDFEPTMRKLGEHIADLRHRAEGCIAAAVPQVLAPTHGSAGAHGNTLDDGGYMRVGQNDDDVAYDSIHSGADAADTTAPETPLSARDVGEAGQSASRLSTMPGSSLQPQGHRHMASRGHRLSLASISLSPHGLFQMSGYLYLRSQYSLMASWQRRWFEIADGSLVHFQRDDEKDKESVPLHLCMVKRGATQDRRNVFELIAPNRSYILQAETADELSAWKACLRQAIEASLYSHTPAANSATQGSLYRTSSRPTSDAVMPPLARVEVRASLSSQSNGRQSGPSTGPPSTSAADVQAARMARMRRARGNGACVDCGTAAPEWAAINLGALMCIDCSGVHRSLGVHVSKVRSVKLDNWEPELTQIMRRLGNARVNRIYEAVAPASSEPAKPAGKCGPEERQPYLKLKYAERRFVLPADEGAAAAKLMHAASTANLPLALEALAQGAGANALDAETGRTALMAAVDMGDFGMMELLLLWGADVNMRARVTATAYVSDSPKAEPSPPEEGGAQGGGGGGGGTGGSGGTALHLAARLGNARVVWYLIRKGAQWDTPDAYGLLPLDIALGDSNVQVVMALRYAAFQRTSGLPPGTLGSKRTRNGAVPEPLEMLDMDDTFIGDWAIPPYSPHADDDDDSDGGGDGGDIRDVCSDHDPNAGVPAGDAAGGRSSAEFTEFASSTMQAAGADDATFGDQPAEGRDM</sequence>
<keyword evidence="2" id="KW-1185">Reference proteome</keyword>
<evidence type="ECO:0000313" key="1">
    <source>
        <dbReference type="EMBL" id="KAJ2804481.1"/>
    </source>
</evidence>
<gene>
    <name evidence="1" type="ORF">H4R21_001627</name>
</gene>
<proteinExistence type="predicted"/>
<comment type="caution">
    <text evidence="1">The sequence shown here is derived from an EMBL/GenBank/DDBJ whole genome shotgun (WGS) entry which is preliminary data.</text>
</comment>
<name>A0ACC1LA52_9FUNG</name>